<dbReference type="AlphaFoldDB" id="A0A085JD93"/>
<organism evidence="1 2">
    <name type="scientific">Tatumella ptyseos ATCC 33301</name>
    <dbReference type="NCBI Taxonomy" id="1005995"/>
    <lineage>
        <taxon>Bacteria</taxon>
        <taxon>Pseudomonadati</taxon>
        <taxon>Pseudomonadota</taxon>
        <taxon>Gammaproteobacteria</taxon>
        <taxon>Enterobacterales</taxon>
        <taxon>Erwiniaceae</taxon>
        <taxon>Tatumella</taxon>
    </lineage>
</organism>
<evidence type="ECO:0000313" key="1">
    <source>
        <dbReference type="EMBL" id="KFD18439.1"/>
    </source>
</evidence>
<proteinExistence type="predicted"/>
<sequence>MMMEVFFTGITVPGLSERTGRRRQIGGNFAHRQRLNKKLTKNGGILIRSMTKNKLD</sequence>
<keyword evidence="2" id="KW-1185">Reference proteome</keyword>
<dbReference type="Proteomes" id="UP000028602">
    <property type="component" value="Unassembled WGS sequence"/>
</dbReference>
<accession>A0A085JD93</accession>
<gene>
    <name evidence="1" type="ORF">GTPT_2629</name>
</gene>
<evidence type="ECO:0000313" key="2">
    <source>
        <dbReference type="Proteomes" id="UP000028602"/>
    </source>
</evidence>
<dbReference type="EMBL" id="JMPR01000038">
    <property type="protein sequence ID" value="KFD18439.1"/>
    <property type="molecule type" value="Genomic_DNA"/>
</dbReference>
<comment type="caution">
    <text evidence="1">The sequence shown here is derived from an EMBL/GenBank/DDBJ whole genome shotgun (WGS) entry which is preliminary data.</text>
</comment>
<reference evidence="1 2" key="1">
    <citation type="submission" date="2014-05" db="EMBL/GenBank/DDBJ databases">
        <title>ATOL: Assembling a taxonomically balanced genome-scale reconstruction of the evolutionary history of the Enterobacteriaceae.</title>
        <authorList>
            <person name="Plunkett G.III."/>
            <person name="Neeno-Eckwall E.C."/>
            <person name="Glasner J.D."/>
            <person name="Perna N.T."/>
        </authorList>
    </citation>
    <scope>NUCLEOTIDE SEQUENCE [LARGE SCALE GENOMIC DNA]</scope>
    <source>
        <strain evidence="1 2">ATCC 33301</strain>
    </source>
</reference>
<name>A0A085JD93_9GAMM</name>
<protein>
    <submittedName>
        <fullName evidence="1">Uncharacterized protein</fullName>
    </submittedName>
</protein>